<evidence type="ECO:0000256" key="2">
    <source>
        <dbReference type="ARBA" id="ARBA00022527"/>
    </source>
</evidence>
<dbReference type="GO" id="GO:0004674">
    <property type="term" value="F:protein serine/threonine kinase activity"/>
    <property type="evidence" value="ECO:0007669"/>
    <property type="project" value="UniProtKB-KW"/>
</dbReference>
<dbReference type="PANTHER" id="PTHR44899:SF3">
    <property type="entry name" value="SERINE_THREONINE-PROTEIN KINASE NEK1"/>
    <property type="match status" value="1"/>
</dbReference>
<evidence type="ECO:0000313" key="11">
    <source>
        <dbReference type="Proteomes" id="UP000597762"/>
    </source>
</evidence>
<dbReference type="AlphaFoldDB" id="A0A812CW81"/>
<organism evidence="10 11">
    <name type="scientific">Acanthosepion pharaonis</name>
    <name type="common">Pharaoh cuttlefish</name>
    <name type="synonym">Sepia pharaonis</name>
    <dbReference type="NCBI Taxonomy" id="158019"/>
    <lineage>
        <taxon>Eukaryota</taxon>
        <taxon>Metazoa</taxon>
        <taxon>Spiralia</taxon>
        <taxon>Lophotrochozoa</taxon>
        <taxon>Mollusca</taxon>
        <taxon>Cephalopoda</taxon>
        <taxon>Coleoidea</taxon>
        <taxon>Decapodiformes</taxon>
        <taxon>Sepiida</taxon>
        <taxon>Sepiina</taxon>
        <taxon>Sepiidae</taxon>
        <taxon>Acanthosepion</taxon>
    </lineage>
</organism>
<gene>
    <name evidence="10" type="ORF">SPHA_45991</name>
</gene>
<evidence type="ECO:0000256" key="5">
    <source>
        <dbReference type="ARBA" id="ARBA00022777"/>
    </source>
</evidence>
<dbReference type="PROSITE" id="PS00109">
    <property type="entry name" value="PROTEIN_KINASE_TYR"/>
    <property type="match status" value="1"/>
</dbReference>
<evidence type="ECO:0000256" key="1">
    <source>
        <dbReference type="ARBA" id="ARBA00012513"/>
    </source>
</evidence>
<dbReference type="InterPro" id="IPR000719">
    <property type="entry name" value="Prot_kinase_dom"/>
</dbReference>
<dbReference type="Pfam" id="PF00069">
    <property type="entry name" value="Pkinase"/>
    <property type="match status" value="1"/>
</dbReference>
<keyword evidence="5" id="KW-0418">Kinase</keyword>
<dbReference type="InterPro" id="IPR011009">
    <property type="entry name" value="Kinase-like_dom_sf"/>
</dbReference>
<dbReference type="OrthoDB" id="248923at2759"/>
<keyword evidence="11" id="KW-1185">Reference proteome</keyword>
<proteinExistence type="predicted"/>
<evidence type="ECO:0000256" key="4">
    <source>
        <dbReference type="ARBA" id="ARBA00022741"/>
    </source>
</evidence>
<dbReference type="PROSITE" id="PS50011">
    <property type="entry name" value="PROTEIN_KINASE_DOM"/>
    <property type="match status" value="1"/>
</dbReference>
<dbReference type="SUPFAM" id="SSF56112">
    <property type="entry name" value="Protein kinase-like (PK-like)"/>
    <property type="match status" value="1"/>
</dbReference>
<evidence type="ECO:0000256" key="7">
    <source>
        <dbReference type="ARBA" id="ARBA00047899"/>
    </source>
</evidence>
<keyword evidence="6" id="KW-0067">ATP-binding</keyword>
<evidence type="ECO:0000256" key="3">
    <source>
        <dbReference type="ARBA" id="ARBA00022679"/>
    </source>
</evidence>
<dbReference type="PANTHER" id="PTHR44899">
    <property type="entry name" value="CAMK FAMILY PROTEIN KINASE"/>
    <property type="match status" value="1"/>
</dbReference>
<sequence>MEYCEGGDLRKVINYQRGKPENLFGTDIVLGWFTQLCLALQYIHKQNILHRDVTPSNVFLSADGTVKLGDFGLAKIMQYQSQMRTSGGDNSVLYQPPEMTLSGQPASTKCDMFAVGCVLYELCTGSQPFESPSLSQSLKNACRSVYKSLPSWHGTELRSLVDRLLSANPYERPSADDVLRETFLKRFVTHFSPRDTGSSMSMRDEVTSSGQTVTEVLQSIRVAMSGSGNDFYPESEIGAPPNTPTIPMERSFPDISKMFSSAVTGKRDPASCQWFDTGRNSSRQNPKERYLYRTDNSNRITNVRSSATSSGLSPRVCNKCEVSEKSPLQKVTAEVKSMISNLRKLDSSQNGQERFASTL</sequence>
<keyword evidence="2" id="KW-0723">Serine/threonine-protein kinase</keyword>
<dbReference type="Gene3D" id="1.10.510.10">
    <property type="entry name" value="Transferase(Phosphotransferase) domain 1"/>
    <property type="match status" value="1"/>
</dbReference>
<evidence type="ECO:0000256" key="6">
    <source>
        <dbReference type="ARBA" id="ARBA00022840"/>
    </source>
</evidence>
<dbReference type="GO" id="GO:0005524">
    <property type="term" value="F:ATP binding"/>
    <property type="evidence" value="ECO:0007669"/>
    <property type="project" value="UniProtKB-KW"/>
</dbReference>
<dbReference type="EC" id="2.7.11.1" evidence="1"/>
<reference evidence="10" key="1">
    <citation type="submission" date="2021-01" db="EMBL/GenBank/DDBJ databases">
        <authorList>
            <person name="Li R."/>
            <person name="Bekaert M."/>
        </authorList>
    </citation>
    <scope>NUCLEOTIDE SEQUENCE</scope>
    <source>
        <strain evidence="10">Farmed</strain>
    </source>
</reference>
<keyword evidence="4" id="KW-0547">Nucleotide-binding</keyword>
<feature type="domain" description="Protein kinase" evidence="9">
    <location>
        <begin position="1"/>
        <end position="184"/>
    </location>
</feature>
<keyword evidence="3 10" id="KW-0808">Transferase</keyword>
<name>A0A812CW81_ACAPH</name>
<evidence type="ECO:0000256" key="8">
    <source>
        <dbReference type="ARBA" id="ARBA00048679"/>
    </source>
</evidence>
<evidence type="ECO:0000313" key="10">
    <source>
        <dbReference type="EMBL" id="CAE1286356.1"/>
    </source>
</evidence>
<dbReference type="Proteomes" id="UP000597762">
    <property type="component" value="Unassembled WGS sequence"/>
</dbReference>
<accession>A0A812CW81</accession>
<comment type="caution">
    <text evidence="10">The sequence shown here is derived from an EMBL/GenBank/DDBJ whole genome shotgun (WGS) entry which is preliminary data.</text>
</comment>
<protein>
    <recommendedName>
        <fullName evidence="1">non-specific serine/threonine protein kinase</fullName>
        <ecNumber evidence="1">2.7.11.1</ecNumber>
    </recommendedName>
</protein>
<evidence type="ECO:0000259" key="9">
    <source>
        <dbReference type="PROSITE" id="PS50011"/>
    </source>
</evidence>
<dbReference type="InterPro" id="IPR008266">
    <property type="entry name" value="Tyr_kinase_AS"/>
</dbReference>
<dbReference type="InterPro" id="IPR051131">
    <property type="entry name" value="NEK_Ser/Thr_kinase_NIMA"/>
</dbReference>
<comment type="catalytic activity">
    <reaction evidence="7">
        <text>L-threonyl-[protein] + ATP = O-phospho-L-threonyl-[protein] + ADP + H(+)</text>
        <dbReference type="Rhea" id="RHEA:46608"/>
        <dbReference type="Rhea" id="RHEA-COMP:11060"/>
        <dbReference type="Rhea" id="RHEA-COMP:11605"/>
        <dbReference type="ChEBI" id="CHEBI:15378"/>
        <dbReference type="ChEBI" id="CHEBI:30013"/>
        <dbReference type="ChEBI" id="CHEBI:30616"/>
        <dbReference type="ChEBI" id="CHEBI:61977"/>
        <dbReference type="ChEBI" id="CHEBI:456216"/>
        <dbReference type="EC" id="2.7.11.1"/>
    </reaction>
</comment>
<dbReference type="EMBL" id="CAHIKZ030002401">
    <property type="protein sequence ID" value="CAE1286356.1"/>
    <property type="molecule type" value="Genomic_DNA"/>
</dbReference>
<comment type="catalytic activity">
    <reaction evidence="8">
        <text>L-seryl-[protein] + ATP = O-phospho-L-seryl-[protein] + ADP + H(+)</text>
        <dbReference type="Rhea" id="RHEA:17989"/>
        <dbReference type="Rhea" id="RHEA-COMP:9863"/>
        <dbReference type="Rhea" id="RHEA-COMP:11604"/>
        <dbReference type="ChEBI" id="CHEBI:15378"/>
        <dbReference type="ChEBI" id="CHEBI:29999"/>
        <dbReference type="ChEBI" id="CHEBI:30616"/>
        <dbReference type="ChEBI" id="CHEBI:83421"/>
        <dbReference type="ChEBI" id="CHEBI:456216"/>
        <dbReference type="EC" id="2.7.11.1"/>
    </reaction>
</comment>